<evidence type="ECO:0000259" key="8">
    <source>
        <dbReference type="Pfam" id="PF03727"/>
    </source>
</evidence>
<dbReference type="GO" id="GO:0006006">
    <property type="term" value="P:glucose metabolic process"/>
    <property type="evidence" value="ECO:0007669"/>
    <property type="project" value="TreeGrafter"/>
</dbReference>
<proteinExistence type="inferred from homology"/>
<dbReference type="Gene3D" id="3.40.367.20">
    <property type="match status" value="1"/>
</dbReference>
<sequence length="512" mass="56391">MFDIWAFIVDALDSLMLLLWPKPAYRSLRPPKRKDDVKDGRMEEFAKDMKRQFEGHLSVANLLAMSGRLQEQFKLKLESSNICMLPSYIHTLPSGKEKGTYLALDVGGSTLRVAAVQLFGRKNGHGGSCMEILKMNSYRIDNFVKSLKGHAFFDWMAERIAEVLEDPIVKPAHGATKVAMGLAWSFPIEQTSARTAKLLIMGKGFSASEGVTGEDLGSLLMLACEKKSLNVQLDAIINDGQATLMTRAYQDDALCFGLILGTGTNMAINLPTKAFARSKFGVRPQTWFDEAVNVVVNTELSMFGKDVWPMTRWDTQLNKNHERPDFQPLEHMIGGRYMGELVRLVLVEAIQTTGLFGGHFPQGFLEPYTVETSTTAAFEDDETPELSKAAAVLEKNHPMKVMPMLAELRFVQEVVRAISHRAAAYLATGIHSLWSLRLFAEGLTPADAGHVTIGCNGSIIERYPRFRSVAQAYLDDLIKSSGGTPGTVVLEVAYESAIFGAAVAASCLEGQP</sequence>
<dbReference type="InterPro" id="IPR043129">
    <property type="entry name" value="ATPase_NBD"/>
</dbReference>
<dbReference type="GO" id="GO:0008865">
    <property type="term" value="F:fructokinase activity"/>
    <property type="evidence" value="ECO:0007669"/>
    <property type="project" value="TreeGrafter"/>
</dbReference>
<evidence type="ECO:0000313" key="9">
    <source>
        <dbReference type="EMBL" id="KIW08057.1"/>
    </source>
</evidence>
<dbReference type="InterPro" id="IPR022672">
    <property type="entry name" value="Hexokinase_N"/>
</dbReference>
<dbReference type="GO" id="GO:0019158">
    <property type="term" value="F:mannokinase activity"/>
    <property type="evidence" value="ECO:0007669"/>
    <property type="project" value="TreeGrafter"/>
</dbReference>
<dbReference type="GeneID" id="27308973"/>
<evidence type="ECO:0000256" key="5">
    <source>
        <dbReference type="ARBA" id="ARBA00022840"/>
    </source>
</evidence>
<dbReference type="UniPathway" id="UPA00109">
    <property type="reaction ID" value="UER00180"/>
</dbReference>
<keyword evidence="6" id="KW-0324">Glycolysis</keyword>
<dbReference type="PANTHER" id="PTHR19443">
    <property type="entry name" value="HEXOKINASE"/>
    <property type="match status" value="1"/>
</dbReference>
<dbReference type="Gene3D" id="3.30.420.40">
    <property type="match status" value="1"/>
</dbReference>
<accession>A0A0D1Z531</accession>
<keyword evidence="4 6" id="KW-0418">Kinase</keyword>
<keyword evidence="10" id="KW-1185">Reference proteome</keyword>
<name>A0A0D1Z531_9PEZI</name>
<dbReference type="InterPro" id="IPR022673">
    <property type="entry name" value="Hexokinase_C"/>
</dbReference>
<dbReference type="GO" id="GO:0001678">
    <property type="term" value="P:intracellular glucose homeostasis"/>
    <property type="evidence" value="ECO:0007669"/>
    <property type="project" value="InterPro"/>
</dbReference>
<dbReference type="EC" id="2.7.1.-" evidence="6"/>
<dbReference type="STRING" id="253628.A0A0D1Z531"/>
<dbReference type="EMBL" id="KN847531">
    <property type="protein sequence ID" value="KIW08057.1"/>
    <property type="molecule type" value="Genomic_DNA"/>
</dbReference>
<dbReference type="RefSeq" id="XP_016217926.1">
    <property type="nucleotide sequence ID" value="XM_016353831.1"/>
</dbReference>
<dbReference type="AlphaFoldDB" id="A0A0D1Z531"/>
<keyword evidence="3 6" id="KW-0547">Nucleotide-binding</keyword>
<dbReference type="GO" id="GO:0004340">
    <property type="term" value="F:glucokinase activity"/>
    <property type="evidence" value="ECO:0007669"/>
    <property type="project" value="TreeGrafter"/>
</dbReference>
<dbReference type="GO" id="GO:0005739">
    <property type="term" value="C:mitochondrion"/>
    <property type="evidence" value="ECO:0007669"/>
    <property type="project" value="TreeGrafter"/>
</dbReference>
<evidence type="ECO:0000256" key="4">
    <source>
        <dbReference type="ARBA" id="ARBA00022777"/>
    </source>
</evidence>
<evidence type="ECO:0000256" key="6">
    <source>
        <dbReference type="RuleBase" id="RU362007"/>
    </source>
</evidence>
<organism evidence="9 10">
    <name type="scientific">Verruconis gallopava</name>
    <dbReference type="NCBI Taxonomy" id="253628"/>
    <lineage>
        <taxon>Eukaryota</taxon>
        <taxon>Fungi</taxon>
        <taxon>Dikarya</taxon>
        <taxon>Ascomycota</taxon>
        <taxon>Pezizomycotina</taxon>
        <taxon>Dothideomycetes</taxon>
        <taxon>Pleosporomycetidae</taxon>
        <taxon>Venturiales</taxon>
        <taxon>Sympoventuriaceae</taxon>
        <taxon>Verruconis</taxon>
    </lineage>
</organism>
<evidence type="ECO:0000256" key="2">
    <source>
        <dbReference type="ARBA" id="ARBA00022679"/>
    </source>
</evidence>
<gene>
    <name evidence="9" type="ORF">PV09_01000</name>
</gene>
<dbReference type="OrthoDB" id="419537at2759"/>
<dbReference type="GO" id="GO:0006096">
    <property type="term" value="P:glycolytic process"/>
    <property type="evidence" value="ECO:0007669"/>
    <property type="project" value="UniProtKB-UniPathway"/>
</dbReference>
<feature type="domain" description="Hexokinase C-terminal" evidence="8">
    <location>
        <begin position="256"/>
        <end position="506"/>
    </location>
</feature>
<keyword evidence="2 6" id="KW-0808">Transferase</keyword>
<dbReference type="EMBL" id="KN847531">
    <property type="protein sequence ID" value="KIW08058.1"/>
    <property type="molecule type" value="Genomic_DNA"/>
</dbReference>
<dbReference type="InterPro" id="IPR001312">
    <property type="entry name" value="Hexokinase"/>
</dbReference>
<dbReference type="Pfam" id="PF00349">
    <property type="entry name" value="Hexokinase_1"/>
    <property type="match status" value="1"/>
</dbReference>
<dbReference type="Pfam" id="PF03727">
    <property type="entry name" value="Hexokinase_2"/>
    <property type="match status" value="1"/>
</dbReference>
<dbReference type="PRINTS" id="PR00475">
    <property type="entry name" value="HEXOKINASE"/>
</dbReference>
<comment type="similarity">
    <text evidence="1 6">Belongs to the hexokinase family.</text>
</comment>
<dbReference type="Proteomes" id="UP000053259">
    <property type="component" value="Unassembled WGS sequence"/>
</dbReference>
<evidence type="ECO:0000256" key="1">
    <source>
        <dbReference type="ARBA" id="ARBA00009225"/>
    </source>
</evidence>
<feature type="domain" description="Hexokinase N-terminal" evidence="7">
    <location>
        <begin position="56"/>
        <end position="249"/>
    </location>
</feature>
<dbReference type="RefSeq" id="XP_016217927.1">
    <property type="nucleotide sequence ID" value="XM_016353832.1"/>
</dbReference>
<reference evidence="9 10" key="1">
    <citation type="submission" date="2015-01" db="EMBL/GenBank/DDBJ databases">
        <title>The Genome Sequence of Ochroconis gallopava CBS43764.</title>
        <authorList>
            <consortium name="The Broad Institute Genomics Platform"/>
            <person name="Cuomo C."/>
            <person name="de Hoog S."/>
            <person name="Gorbushina A."/>
            <person name="Stielow B."/>
            <person name="Teixiera M."/>
            <person name="Abouelleil A."/>
            <person name="Chapman S.B."/>
            <person name="Priest M."/>
            <person name="Young S.K."/>
            <person name="Wortman J."/>
            <person name="Nusbaum C."/>
            <person name="Birren B."/>
        </authorList>
    </citation>
    <scope>NUCLEOTIDE SEQUENCE [LARGE SCALE GENOMIC DNA]</scope>
    <source>
        <strain evidence="9 10">CBS 43764</strain>
    </source>
</reference>
<dbReference type="GO" id="GO:0005829">
    <property type="term" value="C:cytosol"/>
    <property type="evidence" value="ECO:0007669"/>
    <property type="project" value="TreeGrafter"/>
</dbReference>
<protein>
    <recommendedName>
        <fullName evidence="6">Phosphotransferase</fullName>
        <ecNumber evidence="6">2.7.1.-</ecNumber>
    </recommendedName>
</protein>
<dbReference type="GO" id="GO:0005536">
    <property type="term" value="F:D-glucose binding"/>
    <property type="evidence" value="ECO:0007669"/>
    <property type="project" value="InterPro"/>
</dbReference>
<dbReference type="PROSITE" id="PS51748">
    <property type="entry name" value="HEXOKINASE_2"/>
    <property type="match status" value="1"/>
</dbReference>
<dbReference type="GO" id="GO:0005524">
    <property type="term" value="F:ATP binding"/>
    <property type="evidence" value="ECO:0007669"/>
    <property type="project" value="UniProtKB-UniRule"/>
</dbReference>
<dbReference type="GO" id="GO:0006013">
    <property type="term" value="P:mannose metabolic process"/>
    <property type="evidence" value="ECO:0007669"/>
    <property type="project" value="TreeGrafter"/>
</dbReference>
<evidence type="ECO:0000259" key="7">
    <source>
        <dbReference type="Pfam" id="PF00349"/>
    </source>
</evidence>
<dbReference type="VEuPathDB" id="FungiDB:PV09_01000"/>
<dbReference type="SUPFAM" id="SSF53067">
    <property type="entry name" value="Actin-like ATPase domain"/>
    <property type="match status" value="2"/>
</dbReference>
<dbReference type="PANTHER" id="PTHR19443:SF24">
    <property type="entry name" value="PHOSPHOTRANSFERASE"/>
    <property type="match status" value="1"/>
</dbReference>
<evidence type="ECO:0000313" key="10">
    <source>
        <dbReference type="Proteomes" id="UP000053259"/>
    </source>
</evidence>
<keyword evidence="5 6" id="KW-0067">ATP-binding</keyword>
<dbReference type="HOGENOM" id="CLU_014393_4_1_1"/>
<evidence type="ECO:0000256" key="3">
    <source>
        <dbReference type="ARBA" id="ARBA00022741"/>
    </source>
</evidence>